<proteinExistence type="inferred from homology"/>
<evidence type="ECO:0000256" key="4">
    <source>
        <dbReference type="ARBA" id="ARBA00023136"/>
    </source>
</evidence>
<feature type="transmembrane region" description="Helical" evidence="5">
    <location>
        <begin position="219"/>
        <end position="239"/>
    </location>
</feature>
<name>A0ABM7D7T9_9BURK</name>
<dbReference type="InterPro" id="IPR051598">
    <property type="entry name" value="TSUP/Inactive_protease-like"/>
</dbReference>
<feature type="transmembrane region" description="Helical" evidence="5">
    <location>
        <begin position="190"/>
        <end position="213"/>
    </location>
</feature>
<evidence type="ECO:0000256" key="1">
    <source>
        <dbReference type="ARBA" id="ARBA00004141"/>
    </source>
</evidence>
<feature type="transmembrane region" description="Helical" evidence="5">
    <location>
        <begin position="251"/>
        <end position="273"/>
    </location>
</feature>
<dbReference type="PANTHER" id="PTHR43701:SF2">
    <property type="entry name" value="MEMBRANE TRANSPORTER PROTEIN YJNA-RELATED"/>
    <property type="match status" value="1"/>
</dbReference>
<dbReference type="Pfam" id="PF01925">
    <property type="entry name" value="TauE"/>
    <property type="match status" value="1"/>
</dbReference>
<accession>A0ABM7D7T9</accession>
<comment type="subcellular location">
    <subcellularLocation>
        <location evidence="5">Cell membrane</location>
        <topology evidence="5">Multi-pass membrane protein</topology>
    </subcellularLocation>
    <subcellularLocation>
        <location evidence="1">Membrane</location>
        <topology evidence="1">Multi-pass membrane protein</topology>
    </subcellularLocation>
</comment>
<evidence type="ECO:0000313" key="6">
    <source>
        <dbReference type="EMBL" id="AOZ09456.1"/>
    </source>
</evidence>
<keyword evidence="7" id="KW-1185">Reference proteome</keyword>
<keyword evidence="2 5" id="KW-0812">Transmembrane</keyword>
<dbReference type="EMBL" id="CP017755">
    <property type="protein sequence ID" value="AOZ09456.1"/>
    <property type="molecule type" value="Genomic_DNA"/>
</dbReference>
<feature type="transmembrane region" description="Helical" evidence="5">
    <location>
        <begin position="6"/>
        <end position="32"/>
    </location>
</feature>
<feature type="transmembrane region" description="Helical" evidence="5">
    <location>
        <begin position="154"/>
        <end position="178"/>
    </location>
</feature>
<gene>
    <name evidence="6" type="ORF">BKK80_27245</name>
</gene>
<feature type="transmembrane region" description="Helical" evidence="5">
    <location>
        <begin position="71"/>
        <end position="89"/>
    </location>
</feature>
<dbReference type="InterPro" id="IPR002781">
    <property type="entry name" value="TM_pro_TauE-like"/>
</dbReference>
<evidence type="ECO:0000256" key="5">
    <source>
        <dbReference type="RuleBase" id="RU363041"/>
    </source>
</evidence>
<organism evidence="6 7">
    <name type="scientific">Cupriavidus malaysiensis</name>
    <dbReference type="NCBI Taxonomy" id="367825"/>
    <lineage>
        <taxon>Bacteria</taxon>
        <taxon>Pseudomonadati</taxon>
        <taxon>Pseudomonadota</taxon>
        <taxon>Betaproteobacteria</taxon>
        <taxon>Burkholderiales</taxon>
        <taxon>Burkholderiaceae</taxon>
        <taxon>Cupriavidus</taxon>
    </lineage>
</organism>
<protein>
    <recommendedName>
        <fullName evidence="5">Probable membrane transporter protein</fullName>
    </recommendedName>
</protein>
<evidence type="ECO:0000256" key="3">
    <source>
        <dbReference type="ARBA" id="ARBA00022989"/>
    </source>
</evidence>
<evidence type="ECO:0000256" key="2">
    <source>
        <dbReference type="ARBA" id="ARBA00022692"/>
    </source>
</evidence>
<dbReference type="Proteomes" id="UP000177515">
    <property type="component" value="Chromosome 2"/>
</dbReference>
<evidence type="ECO:0000313" key="7">
    <source>
        <dbReference type="Proteomes" id="UP000177515"/>
    </source>
</evidence>
<dbReference type="PANTHER" id="PTHR43701">
    <property type="entry name" value="MEMBRANE TRANSPORTER PROTEIN MJ0441-RELATED"/>
    <property type="match status" value="1"/>
</dbReference>
<keyword evidence="4 5" id="KW-0472">Membrane</keyword>
<keyword evidence="3 5" id="KW-1133">Transmembrane helix</keyword>
<reference evidence="6 7" key="1">
    <citation type="submission" date="2016-10" db="EMBL/GenBank/DDBJ databases">
        <title>Complete genome sequences of three Cupriavidus strains isolated from various Malaysian environments.</title>
        <authorList>
            <person name="Abdullah A.A.-A."/>
            <person name="Shafie N.A.H."/>
            <person name="Lau N.S."/>
        </authorList>
    </citation>
    <scope>NUCLEOTIDE SEQUENCE [LARGE SCALE GENOMIC DNA]</scope>
    <source>
        <strain evidence="6 7">USMAA1020</strain>
    </source>
</reference>
<dbReference type="RefSeq" id="WP_071020149.1">
    <property type="nucleotide sequence ID" value="NZ_CP017755.1"/>
</dbReference>
<comment type="similarity">
    <text evidence="5">Belongs to the 4-toluene sulfonate uptake permease (TSUP) (TC 2.A.102) family.</text>
</comment>
<feature type="transmembrane region" description="Helical" evidence="5">
    <location>
        <begin position="44"/>
        <end position="65"/>
    </location>
</feature>
<sequence length="275" mass="27031">MGSSAILGGVVGLILALTGAGGAILAVPLLLFVLHLGVAEAGPIALLAVGVSAAVGAAIGLRAGIVRYRAAALMAAAGVVFSPLGLWLAHKLPSGPLTLIFAAVLAYVSVRMYRQATAPAGQGAPQPAFSGPPQPCQLDTQSGRFVWTAACTRALAASGVGAGFLSGLLGVGGGFVIVPALRRATNAPMHAIVATSLAVITLVSTSGVVSTAIAGRMNWPVAIPFAGGAIAGMLGGRLVSKRISGPRLQQGFAVIAGLVALGMVAKALLAGGWHG</sequence>
<keyword evidence="5" id="KW-1003">Cell membrane</keyword>